<proteinExistence type="predicted"/>
<evidence type="ECO:0000313" key="2">
    <source>
        <dbReference type="EMBL" id="MVZ61109.1"/>
    </source>
</evidence>
<organism evidence="2 3">
    <name type="scientific">Sphingobacterium humi</name>
    <dbReference type="NCBI Taxonomy" id="1796905"/>
    <lineage>
        <taxon>Bacteria</taxon>
        <taxon>Pseudomonadati</taxon>
        <taxon>Bacteroidota</taxon>
        <taxon>Sphingobacteriia</taxon>
        <taxon>Sphingobacteriales</taxon>
        <taxon>Sphingobacteriaceae</taxon>
        <taxon>Sphingobacterium</taxon>
    </lineage>
</organism>
<evidence type="ECO:0000313" key="3">
    <source>
        <dbReference type="Proteomes" id="UP000435036"/>
    </source>
</evidence>
<protein>
    <submittedName>
        <fullName evidence="2">Uncharacterized protein</fullName>
    </submittedName>
</protein>
<sequence length="129" mass="14964">MIDPKKNKSNQEDENRDMEPQDLAYNEEEDSYELDVDDNDPDWDHPADYDTISEGAETDDSTYDPANPFVGEEYASRDELQEEDLTDNNMHIEEAKDLKPSKLDEKLARNAEDERDDLDEEGYPKNDEA</sequence>
<dbReference type="OrthoDB" id="714337at2"/>
<feature type="region of interest" description="Disordered" evidence="1">
    <location>
        <begin position="1"/>
        <end position="129"/>
    </location>
</feature>
<dbReference type="Proteomes" id="UP000435036">
    <property type="component" value="Unassembled WGS sequence"/>
</dbReference>
<dbReference type="EMBL" id="WSQA01000002">
    <property type="protein sequence ID" value="MVZ61109.1"/>
    <property type="molecule type" value="Genomic_DNA"/>
</dbReference>
<reference evidence="2 3" key="1">
    <citation type="submission" date="2019-12" db="EMBL/GenBank/DDBJ databases">
        <authorList>
            <person name="Dong K."/>
        </authorList>
    </citation>
    <scope>NUCLEOTIDE SEQUENCE [LARGE SCALE GENOMIC DNA]</scope>
    <source>
        <strain evidence="2 3">JCM 31225</strain>
    </source>
</reference>
<feature type="compositionally biased region" description="Basic and acidic residues" evidence="1">
    <location>
        <begin position="1"/>
        <end position="19"/>
    </location>
</feature>
<feature type="compositionally biased region" description="Basic and acidic residues" evidence="1">
    <location>
        <begin position="90"/>
        <end position="112"/>
    </location>
</feature>
<keyword evidence="3" id="KW-1185">Reference proteome</keyword>
<feature type="compositionally biased region" description="Acidic residues" evidence="1">
    <location>
        <begin position="25"/>
        <end position="41"/>
    </location>
</feature>
<dbReference type="AlphaFoldDB" id="A0A6N8KWK0"/>
<evidence type="ECO:0000256" key="1">
    <source>
        <dbReference type="SAM" id="MobiDB-lite"/>
    </source>
</evidence>
<gene>
    <name evidence="2" type="ORF">GQF63_03640</name>
</gene>
<accession>A0A6N8KWK0</accession>
<name>A0A6N8KWK0_9SPHI</name>
<comment type="caution">
    <text evidence="2">The sequence shown here is derived from an EMBL/GenBank/DDBJ whole genome shotgun (WGS) entry which is preliminary data.</text>
</comment>
<dbReference type="RefSeq" id="WP_160367754.1">
    <property type="nucleotide sequence ID" value="NZ_WSQA01000002.1"/>
</dbReference>